<evidence type="ECO:0000313" key="5">
    <source>
        <dbReference type="Proteomes" id="UP000715781"/>
    </source>
</evidence>
<dbReference type="InterPro" id="IPR050595">
    <property type="entry name" value="Bact_response_regulator"/>
</dbReference>
<evidence type="ECO:0000256" key="2">
    <source>
        <dbReference type="PROSITE-ProRule" id="PRU00169"/>
    </source>
</evidence>
<protein>
    <submittedName>
        <fullName evidence="4">Response regulator</fullName>
    </submittedName>
</protein>
<feature type="modified residue" description="4-aspartylphosphate" evidence="2">
    <location>
        <position position="63"/>
    </location>
</feature>
<accession>A0A951Q1Z8</accession>
<dbReference type="EMBL" id="JAHHHN010000022">
    <property type="protein sequence ID" value="MBW4564474.1"/>
    <property type="molecule type" value="Genomic_DNA"/>
</dbReference>
<dbReference type="SUPFAM" id="SSF52172">
    <property type="entry name" value="CheY-like"/>
    <property type="match status" value="1"/>
</dbReference>
<dbReference type="SMART" id="SM00448">
    <property type="entry name" value="REC"/>
    <property type="match status" value="1"/>
</dbReference>
<dbReference type="PANTHER" id="PTHR44591">
    <property type="entry name" value="STRESS RESPONSE REGULATOR PROTEIN 1"/>
    <property type="match status" value="1"/>
</dbReference>
<dbReference type="Gene3D" id="3.40.50.2300">
    <property type="match status" value="1"/>
</dbReference>
<comment type="caution">
    <text evidence="4">The sequence shown here is derived from an EMBL/GenBank/DDBJ whole genome shotgun (WGS) entry which is preliminary data.</text>
</comment>
<name>A0A951Q1Z8_9NOST</name>
<keyword evidence="1 2" id="KW-0597">Phosphoprotein</keyword>
<reference evidence="4" key="1">
    <citation type="submission" date="2021-05" db="EMBL/GenBank/DDBJ databases">
        <authorList>
            <person name="Pietrasiak N."/>
            <person name="Ward R."/>
            <person name="Stajich J.E."/>
            <person name="Kurbessoian T."/>
        </authorList>
    </citation>
    <scope>NUCLEOTIDE SEQUENCE</scope>
    <source>
        <strain evidence="4">JT2-VF2</strain>
    </source>
</reference>
<feature type="domain" description="Response regulatory" evidence="3">
    <location>
        <begin position="14"/>
        <end position="129"/>
    </location>
</feature>
<dbReference type="AlphaFoldDB" id="A0A951Q1Z8"/>
<dbReference type="PANTHER" id="PTHR44591:SF18">
    <property type="entry name" value="REGULATORY PROTEIN"/>
    <property type="match status" value="1"/>
</dbReference>
<dbReference type="InterPro" id="IPR001789">
    <property type="entry name" value="Sig_transdc_resp-reg_receiver"/>
</dbReference>
<gene>
    <name evidence="4" type="ORF">KME32_25725</name>
</gene>
<proteinExistence type="predicted"/>
<reference evidence="4" key="2">
    <citation type="journal article" date="2022" name="Microbiol. Resour. Announc.">
        <title>Metagenome Sequencing to Explore Phylogenomics of Terrestrial Cyanobacteria.</title>
        <authorList>
            <person name="Ward R.D."/>
            <person name="Stajich J.E."/>
            <person name="Johansen J.R."/>
            <person name="Huntemann M."/>
            <person name="Clum A."/>
            <person name="Foster B."/>
            <person name="Foster B."/>
            <person name="Roux S."/>
            <person name="Palaniappan K."/>
            <person name="Varghese N."/>
            <person name="Mukherjee S."/>
            <person name="Reddy T.B.K."/>
            <person name="Daum C."/>
            <person name="Copeland A."/>
            <person name="Chen I.A."/>
            <person name="Ivanova N.N."/>
            <person name="Kyrpides N.C."/>
            <person name="Shapiro N."/>
            <person name="Eloe-Fadrosh E.A."/>
            <person name="Pietrasiak N."/>
        </authorList>
    </citation>
    <scope>NUCLEOTIDE SEQUENCE</scope>
    <source>
        <strain evidence="4">JT2-VF2</strain>
    </source>
</reference>
<dbReference type="Proteomes" id="UP000715781">
    <property type="component" value="Unassembled WGS sequence"/>
</dbReference>
<dbReference type="InterPro" id="IPR011006">
    <property type="entry name" value="CheY-like_superfamily"/>
</dbReference>
<dbReference type="GO" id="GO:0000160">
    <property type="term" value="P:phosphorelay signal transduction system"/>
    <property type="evidence" value="ECO:0007669"/>
    <property type="project" value="InterPro"/>
</dbReference>
<evidence type="ECO:0000313" key="4">
    <source>
        <dbReference type="EMBL" id="MBW4564474.1"/>
    </source>
</evidence>
<dbReference type="Pfam" id="PF00072">
    <property type="entry name" value="Response_reg"/>
    <property type="match status" value="1"/>
</dbReference>
<dbReference type="PROSITE" id="PS50110">
    <property type="entry name" value="RESPONSE_REGULATORY"/>
    <property type="match status" value="1"/>
</dbReference>
<sequence>MLNQGVRPNSVNNYILICDDVEDNCIFFQTILEMEGYTVEFVTSGIEALNKIKSQKPDLLLLDIMMPEINGYEVVRRVQKDKHLQTLPILLITAHQEVFAMELSDISVNGIIQKPVDPDDLVERIQEIFEAVD</sequence>
<organism evidence="4 5">
    <name type="scientific">Mojavia pulchra JT2-VF2</name>
    <dbReference type="NCBI Taxonomy" id="287848"/>
    <lineage>
        <taxon>Bacteria</taxon>
        <taxon>Bacillati</taxon>
        <taxon>Cyanobacteriota</taxon>
        <taxon>Cyanophyceae</taxon>
        <taxon>Nostocales</taxon>
        <taxon>Nostocaceae</taxon>
    </lineage>
</organism>
<evidence type="ECO:0000259" key="3">
    <source>
        <dbReference type="PROSITE" id="PS50110"/>
    </source>
</evidence>
<evidence type="ECO:0000256" key="1">
    <source>
        <dbReference type="ARBA" id="ARBA00022553"/>
    </source>
</evidence>